<evidence type="ECO:0000259" key="2">
    <source>
        <dbReference type="Pfam" id="PF07732"/>
    </source>
</evidence>
<dbReference type="InterPro" id="IPR011707">
    <property type="entry name" value="Cu-oxidase-like_N"/>
</dbReference>
<reference evidence="3 4" key="2">
    <citation type="journal article" date="2010" name="Stand. Genomic Sci.">
        <title>Complete genome sequence of Alicyclobacillus acidocaldarius type strain (104-IA).</title>
        <authorList>
            <person name="Mavromatis K."/>
            <person name="Sikorski J."/>
            <person name="Lapidus A."/>
            <person name="Glavina Del Rio T."/>
            <person name="Copeland A."/>
            <person name="Tice H."/>
            <person name="Cheng J.F."/>
            <person name="Lucas S."/>
            <person name="Chen F."/>
            <person name="Nolan M."/>
            <person name="Bruce D."/>
            <person name="Goodwin L."/>
            <person name="Pitluck S."/>
            <person name="Ivanova N."/>
            <person name="Ovchinnikova G."/>
            <person name="Pati A."/>
            <person name="Chen A."/>
            <person name="Palaniappan K."/>
            <person name="Land M."/>
            <person name="Hauser L."/>
            <person name="Chang Y.J."/>
            <person name="Jeffries C.D."/>
            <person name="Chain P."/>
            <person name="Meincke L."/>
            <person name="Sims D."/>
            <person name="Chertkov O."/>
            <person name="Han C."/>
            <person name="Brettin T."/>
            <person name="Detter J.C."/>
            <person name="Wahrenburg C."/>
            <person name="Rohde M."/>
            <person name="Pukall R."/>
            <person name="Goker M."/>
            <person name="Bristow J."/>
            <person name="Eisen J.A."/>
            <person name="Markowitz V."/>
            <person name="Hugenholtz P."/>
            <person name="Klenk H.P."/>
            <person name="Kyrpides N.C."/>
        </authorList>
    </citation>
    <scope>NUCLEOTIDE SEQUENCE [LARGE SCALE GENOMIC DNA]</scope>
    <source>
        <strain evidence="4">ATCC 27009 / DSM 446 / BCRC 14685 / JCM 5260 / KCTC 1825 / NBRC 15652 / NCIMB 11725 / NRRL B-14509 / 104-IA</strain>
    </source>
</reference>
<sequence>MGSIRVGMTKLIAPNLTFLPHRMMRGVKQFHLVAEPVEQTLVNGVTIRAWGYNGSTPGPVMVVQPGERVQVVFVNRLPTSTSIHWHGLIVPNEVDGVPEIGAGPVVRPGETYVYEFVVRQAGTFMYHAHTMDAKQEMMGLAGMIVSLPRVLSTHREYVMLLQEWAVQTNDGVDMGGMQMGVHTLTQTVVALSTSDHLSQGESGTQGKRFDINPMSMDFNYFTLNGKAYPDTAPLWVRLGERVRIRLGNISMDSHPMHLHGHEFQVVAADGARLRFPWSKNTINIAPGETWDNEFAANNPGVWAFHCHKPHHTTNAHQPGMGGMFTTVTYV</sequence>
<dbReference type="CDD" id="cd13860">
    <property type="entry name" value="CuRO_1_2dMco_1"/>
    <property type="match status" value="1"/>
</dbReference>
<dbReference type="Gene3D" id="2.60.40.420">
    <property type="entry name" value="Cupredoxins - blue copper proteins"/>
    <property type="match status" value="2"/>
</dbReference>
<dbReference type="Proteomes" id="UP000001917">
    <property type="component" value="Chromosome"/>
</dbReference>
<dbReference type="InterPro" id="IPR011706">
    <property type="entry name" value="Cu-oxidase_C"/>
</dbReference>
<dbReference type="CDD" id="cd04202">
    <property type="entry name" value="CuRO_D2_2dMcoN_like"/>
    <property type="match status" value="1"/>
</dbReference>
<dbReference type="EMBL" id="CP001727">
    <property type="protein sequence ID" value="ACV58146.1"/>
    <property type="molecule type" value="Genomic_DNA"/>
</dbReference>
<dbReference type="SUPFAM" id="SSF49503">
    <property type="entry name" value="Cupredoxins"/>
    <property type="match status" value="2"/>
</dbReference>
<dbReference type="RefSeq" id="WP_012810488.1">
    <property type="nucleotide sequence ID" value="NC_013205.1"/>
</dbReference>
<keyword evidence="4" id="KW-1185">Reference proteome</keyword>
<dbReference type="PANTHER" id="PTHR11709">
    <property type="entry name" value="MULTI-COPPER OXIDASE"/>
    <property type="match status" value="1"/>
</dbReference>
<dbReference type="eggNOG" id="COG2132">
    <property type="taxonomic scope" value="Bacteria"/>
</dbReference>
<reference evidence="4" key="1">
    <citation type="submission" date="2009-09" db="EMBL/GenBank/DDBJ databases">
        <title>The complete chromosome of Alicyclobacillus acidocaldarius subsp. acidocaldarius DSM 446.</title>
        <authorList>
            <consortium name="US DOE Joint Genome Institute (JGI-PGF)"/>
            <person name="Lucas S."/>
            <person name="Copeland A."/>
            <person name="Lapidus A."/>
            <person name="Glavina del Rio T."/>
            <person name="Dalin E."/>
            <person name="Tice H."/>
            <person name="Bruce D."/>
            <person name="Goodwin L."/>
            <person name="Pitluck S."/>
            <person name="Kyrpides N."/>
            <person name="Mavromatis K."/>
            <person name="Ivanova N."/>
            <person name="Ovchinnikova G."/>
            <person name="Chertkov O."/>
            <person name="Sims D."/>
            <person name="Brettin T."/>
            <person name="Detter J.C."/>
            <person name="Han C."/>
            <person name="Larimer F."/>
            <person name="Land M."/>
            <person name="Hauser L."/>
            <person name="Markowitz V."/>
            <person name="Cheng J.-F."/>
            <person name="Hugenholtz P."/>
            <person name="Woyke T."/>
            <person name="Wu D."/>
            <person name="Pukall R."/>
            <person name="Klenk H.-P."/>
            <person name="Eisen J.A."/>
        </authorList>
    </citation>
    <scope>NUCLEOTIDE SEQUENCE [LARGE SCALE GENOMIC DNA]</scope>
    <source>
        <strain evidence="4">ATCC 27009 / DSM 446 / BCRC 14685 / JCM 5260 / KCTC 1825 / NBRC 15652 / NCIMB 11725 / NRRL B-14509 / 104-IA</strain>
    </source>
</reference>
<feature type="domain" description="Plastocyanin-like" evidence="2">
    <location>
        <begin position="43"/>
        <end position="145"/>
    </location>
</feature>
<dbReference type="Pfam" id="PF07732">
    <property type="entry name" value="Cu-oxidase_3"/>
    <property type="match status" value="1"/>
</dbReference>
<feature type="domain" description="Plastocyanin-like" evidence="1">
    <location>
        <begin position="214"/>
        <end position="314"/>
    </location>
</feature>
<dbReference type="AlphaFoldDB" id="C8WVM4"/>
<dbReference type="GO" id="GO:0016491">
    <property type="term" value="F:oxidoreductase activity"/>
    <property type="evidence" value="ECO:0007669"/>
    <property type="project" value="InterPro"/>
</dbReference>
<gene>
    <name evidence="3" type="ordered locus">Aaci_1111</name>
</gene>
<evidence type="ECO:0000313" key="3">
    <source>
        <dbReference type="EMBL" id="ACV58146.1"/>
    </source>
</evidence>
<dbReference type="Pfam" id="PF07731">
    <property type="entry name" value="Cu-oxidase_2"/>
    <property type="match status" value="1"/>
</dbReference>
<dbReference type="InterPro" id="IPR008972">
    <property type="entry name" value="Cupredoxin"/>
</dbReference>
<evidence type="ECO:0000313" key="4">
    <source>
        <dbReference type="Proteomes" id="UP000001917"/>
    </source>
</evidence>
<evidence type="ECO:0000259" key="1">
    <source>
        <dbReference type="Pfam" id="PF07731"/>
    </source>
</evidence>
<dbReference type="PANTHER" id="PTHR11709:SF2">
    <property type="entry name" value="MULTICOPPER OXIDASE LPR1"/>
    <property type="match status" value="1"/>
</dbReference>
<dbReference type="STRING" id="521098.Aaci_1111"/>
<dbReference type="GO" id="GO:0030288">
    <property type="term" value="C:outer membrane-bounded periplasmic space"/>
    <property type="evidence" value="ECO:0007669"/>
    <property type="project" value="TreeGrafter"/>
</dbReference>
<proteinExistence type="predicted"/>
<dbReference type="KEGG" id="aac:Aaci_1111"/>
<protein>
    <submittedName>
        <fullName evidence="3">Multicopper oxidase type 3</fullName>
    </submittedName>
</protein>
<dbReference type="GO" id="GO:0005507">
    <property type="term" value="F:copper ion binding"/>
    <property type="evidence" value="ECO:0007669"/>
    <property type="project" value="InterPro"/>
</dbReference>
<organism evidence="3 4">
    <name type="scientific">Alicyclobacillus acidocaldarius subsp. acidocaldarius (strain ATCC 27009 / DSM 446 / BCRC 14685 / JCM 5260 / KCTC 1825 / NBRC 15652 / NCIMB 11725 / NRRL B-14509 / 104-IA)</name>
    <name type="common">Bacillus acidocaldarius</name>
    <dbReference type="NCBI Taxonomy" id="521098"/>
    <lineage>
        <taxon>Bacteria</taxon>
        <taxon>Bacillati</taxon>
        <taxon>Bacillota</taxon>
        <taxon>Bacilli</taxon>
        <taxon>Bacillales</taxon>
        <taxon>Alicyclobacillaceae</taxon>
        <taxon>Alicyclobacillus</taxon>
    </lineage>
</organism>
<name>C8WVM4_ALIAD</name>
<accession>C8WVM4</accession>
<dbReference type="HOGENOM" id="CLU_064932_0_0_9"/>
<dbReference type="InterPro" id="IPR045087">
    <property type="entry name" value="Cu-oxidase_fam"/>
</dbReference>